<evidence type="ECO:0008006" key="3">
    <source>
        <dbReference type="Google" id="ProtNLM"/>
    </source>
</evidence>
<name>A0ABR5SGU1_9BACT</name>
<accession>A0ABR5SGU1</accession>
<comment type="caution">
    <text evidence="1">The sequence shown here is derived from an EMBL/GenBank/DDBJ whole genome shotgun (WGS) entry which is preliminary data.</text>
</comment>
<organism evidence="1 2">
    <name type="scientific">Candidatus Magnetominusculus xianensis</name>
    <dbReference type="NCBI Taxonomy" id="1748249"/>
    <lineage>
        <taxon>Bacteria</taxon>
        <taxon>Pseudomonadati</taxon>
        <taxon>Nitrospirota</taxon>
        <taxon>Nitrospiria</taxon>
        <taxon>Nitrospirales</taxon>
        <taxon>Nitrospiraceae</taxon>
        <taxon>Candidatus Magnetominusculus</taxon>
    </lineage>
</organism>
<keyword evidence="2" id="KW-1185">Reference proteome</keyword>
<evidence type="ECO:0000313" key="1">
    <source>
        <dbReference type="EMBL" id="KWT85004.1"/>
    </source>
</evidence>
<protein>
    <recommendedName>
        <fullName evidence="3">CopG family transcriptional regulator</fullName>
    </recommendedName>
</protein>
<gene>
    <name evidence="1" type="ORF">ASN18_1822</name>
</gene>
<dbReference type="RefSeq" id="WP_085052436.1">
    <property type="nucleotide sequence ID" value="NZ_LNQR01000066.1"/>
</dbReference>
<dbReference type="EMBL" id="LNQR01000066">
    <property type="protein sequence ID" value="KWT85004.1"/>
    <property type="molecule type" value="Genomic_DNA"/>
</dbReference>
<reference evidence="1 2" key="1">
    <citation type="submission" date="2015-11" db="EMBL/GenBank/DDBJ databases">
        <authorList>
            <person name="Lin W."/>
        </authorList>
    </citation>
    <scope>NUCLEOTIDE SEQUENCE [LARGE SCALE GENOMIC DNA]</scope>
    <source>
        <strain evidence="1 2">HCH-1</strain>
    </source>
</reference>
<dbReference type="SUPFAM" id="SSF47598">
    <property type="entry name" value="Ribbon-helix-helix"/>
    <property type="match status" value="1"/>
</dbReference>
<dbReference type="InterPro" id="IPR010985">
    <property type="entry name" value="Ribbon_hlx_hlx"/>
</dbReference>
<dbReference type="Proteomes" id="UP000060487">
    <property type="component" value="Unassembled WGS sequence"/>
</dbReference>
<sequence length="79" mass="9175">MSSTVMIPEDKRDTLNVIATIEKRDINEILSELIDDYIDRHKETLEILSQPEWVDAITEGLSSSERKETVSWRRKKSGK</sequence>
<proteinExistence type="predicted"/>
<evidence type="ECO:0000313" key="2">
    <source>
        <dbReference type="Proteomes" id="UP000060487"/>
    </source>
</evidence>